<dbReference type="EMBL" id="JAACXV010000157">
    <property type="protein sequence ID" value="KAF7282738.1"/>
    <property type="molecule type" value="Genomic_DNA"/>
</dbReference>
<reference evidence="1" key="1">
    <citation type="submission" date="2020-08" db="EMBL/GenBank/DDBJ databases">
        <title>Genome sequencing and assembly of the red palm weevil Rhynchophorus ferrugineus.</title>
        <authorList>
            <person name="Dias G.B."/>
            <person name="Bergman C.M."/>
            <person name="Manee M."/>
        </authorList>
    </citation>
    <scope>NUCLEOTIDE SEQUENCE</scope>
    <source>
        <strain evidence="1">AA-2017</strain>
        <tissue evidence="1">Whole larva</tissue>
    </source>
</reference>
<dbReference type="AlphaFoldDB" id="A0A834IPQ8"/>
<accession>A0A834IPQ8</accession>
<organism evidence="1 2">
    <name type="scientific">Rhynchophorus ferrugineus</name>
    <name type="common">Red palm weevil</name>
    <name type="synonym">Curculio ferrugineus</name>
    <dbReference type="NCBI Taxonomy" id="354439"/>
    <lineage>
        <taxon>Eukaryota</taxon>
        <taxon>Metazoa</taxon>
        <taxon>Ecdysozoa</taxon>
        <taxon>Arthropoda</taxon>
        <taxon>Hexapoda</taxon>
        <taxon>Insecta</taxon>
        <taxon>Pterygota</taxon>
        <taxon>Neoptera</taxon>
        <taxon>Endopterygota</taxon>
        <taxon>Coleoptera</taxon>
        <taxon>Polyphaga</taxon>
        <taxon>Cucujiformia</taxon>
        <taxon>Curculionidae</taxon>
        <taxon>Dryophthorinae</taxon>
        <taxon>Rhynchophorus</taxon>
    </lineage>
</organism>
<proteinExistence type="predicted"/>
<sequence>MIICGVSEAGQWTMTSAERRTSAPKLENVAIGRECVIRGSFLTIKFGTAYGEKALKFRPLYYAVVIVGICNFPRSPFPFMVVNHQKAVFHLLKENLIACGVDISIKCVEKSRRASCIEYADVEANKMDELAGGNEDGGIGMDL</sequence>
<dbReference type="Proteomes" id="UP000625711">
    <property type="component" value="Unassembled WGS sequence"/>
</dbReference>
<comment type="caution">
    <text evidence="1">The sequence shown here is derived from an EMBL/GenBank/DDBJ whole genome shotgun (WGS) entry which is preliminary data.</text>
</comment>
<keyword evidence="2" id="KW-1185">Reference proteome</keyword>
<evidence type="ECO:0000313" key="2">
    <source>
        <dbReference type="Proteomes" id="UP000625711"/>
    </source>
</evidence>
<protein>
    <submittedName>
        <fullName evidence="1">Uncharacterized protein</fullName>
    </submittedName>
</protein>
<name>A0A834IPQ8_RHYFE</name>
<evidence type="ECO:0000313" key="1">
    <source>
        <dbReference type="EMBL" id="KAF7282738.1"/>
    </source>
</evidence>
<gene>
    <name evidence="1" type="ORF">GWI33_001992</name>
</gene>